<accession>A0A093GNE8</accession>
<reference evidence="1 2" key="1">
    <citation type="submission" date="2014-04" db="EMBL/GenBank/DDBJ databases">
        <title>Genome evolution of avian class.</title>
        <authorList>
            <person name="Zhang G."/>
            <person name="Li C."/>
        </authorList>
    </citation>
    <scope>NUCLEOTIDE SEQUENCE [LARGE SCALE GENOMIC DNA]</scope>
    <source>
        <strain evidence="1">BGI_N307</strain>
    </source>
</reference>
<dbReference type="GO" id="GO:0061343">
    <property type="term" value="P:cell adhesion involved in heart morphogenesis"/>
    <property type="evidence" value="ECO:0007669"/>
    <property type="project" value="TreeGrafter"/>
</dbReference>
<dbReference type="AlphaFoldDB" id="A0A093GNE8"/>
<feature type="non-terminal residue" evidence="1">
    <location>
        <position position="1"/>
    </location>
</feature>
<dbReference type="EMBL" id="KL216662">
    <property type="protein sequence ID" value="KFV70798.1"/>
    <property type="molecule type" value="Genomic_DNA"/>
</dbReference>
<keyword evidence="2" id="KW-1185">Reference proteome</keyword>
<evidence type="ECO:0000313" key="2">
    <source>
        <dbReference type="Proteomes" id="UP000053875"/>
    </source>
</evidence>
<dbReference type="PANTHER" id="PTHR33395:SF22">
    <property type="entry name" value="REVERSE TRANSCRIPTASE DOMAIN-CONTAINING PROTEIN"/>
    <property type="match status" value="1"/>
</dbReference>
<evidence type="ECO:0000313" key="1">
    <source>
        <dbReference type="EMBL" id="KFV70798.1"/>
    </source>
</evidence>
<protein>
    <submittedName>
        <fullName evidence="1">Uncharacterized protein</fullName>
    </submittedName>
</protein>
<gene>
    <name evidence="1" type="ORF">N307_10621</name>
</gene>
<name>A0A093GNE8_DRYPU</name>
<dbReference type="PANTHER" id="PTHR33395">
    <property type="entry name" value="TRANSCRIPTASE, PUTATIVE-RELATED-RELATED"/>
    <property type="match status" value="1"/>
</dbReference>
<dbReference type="GO" id="GO:0031012">
    <property type="term" value="C:extracellular matrix"/>
    <property type="evidence" value="ECO:0007669"/>
    <property type="project" value="TreeGrafter"/>
</dbReference>
<organism evidence="1 2">
    <name type="scientific">Dryobates pubescens</name>
    <name type="common">Downy woodpecker</name>
    <name type="synonym">Picoides pubescens</name>
    <dbReference type="NCBI Taxonomy" id="118200"/>
    <lineage>
        <taxon>Eukaryota</taxon>
        <taxon>Metazoa</taxon>
        <taxon>Chordata</taxon>
        <taxon>Craniata</taxon>
        <taxon>Vertebrata</taxon>
        <taxon>Euteleostomi</taxon>
        <taxon>Archelosauria</taxon>
        <taxon>Archosauria</taxon>
        <taxon>Dinosauria</taxon>
        <taxon>Saurischia</taxon>
        <taxon>Theropoda</taxon>
        <taxon>Coelurosauria</taxon>
        <taxon>Aves</taxon>
        <taxon>Neognathae</taxon>
        <taxon>Neoaves</taxon>
        <taxon>Telluraves</taxon>
        <taxon>Coraciimorphae</taxon>
        <taxon>Piciformes</taxon>
        <taxon>Picidae</taxon>
        <taxon>Dryobates</taxon>
    </lineage>
</organism>
<dbReference type="GO" id="GO:0007508">
    <property type="term" value="P:larval heart development"/>
    <property type="evidence" value="ECO:0007669"/>
    <property type="project" value="TreeGrafter"/>
</dbReference>
<dbReference type="Proteomes" id="UP000053875">
    <property type="component" value="Unassembled WGS sequence"/>
</dbReference>
<feature type="non-terminal residue" evidence="1">
    <location>
        <position position="211"/>
    </location>
</feature>
<proteinExistence type="predicted"/>
<sequence>REIGKRTNRTFTLEFWRANFSLFKKLIRKVPWVPTLMNRGVQEGWTYFKQELLKAQELAVPMCQKMSRQGRRPAWRSKQLLEDLREKKRLCHLWKEGKASRGMFKEVVRLCRNKIREAKAQLELKLATSVKDNKKQFYKYIKKGRLMKAYPSLMSNCGGQVSTDQEKAEILNNFFGSVFTGNPSSHGCHVDGPQGGGQGEKVLCTVSEEKV</sequence>
<dbReference type="STRING" id="118200.A0A093GNE8"/>